<evidence type="ECO:0000256" key="1">
    <source>
        <dbReference type="SAM" id="MobiDB-lite"/>
    </source>
</evidence>
<dbReference type="AlphaFoldDB" id="A0A5C6BFZ0"/>
<dbReference type="EMBL" id="SJPU01000003">
    <property type="protein sequence ID" value="TWU10421.1"/>
    <property type="molecule type" value="Genomic_DNA"/>
</dbReference>
<name>A0A5C6BFZ0_9BACT</name>
<evidence type="ECO:0000256" key="2">
    <source>
        <dbReference type="SAM" id="Phobius"/>
    </source>
</evidence>
<dbReference type="Proteomes" id="UP000319908">
    <property type="component" value="Unassembled WGS sequence"/>
</dbReference>
<evidence type="ECO:0000256" key="3">
    <source>
        <dbReference type="SAM" id="SignalP"/>
    </source>
</evidence>
<evidence type="ECO:0000313" key="4">
    <source>
        <dbReference type="EMBL" id="TWU10421.1"/>
    </source>
</evidence>
<evidence type="ECO:0000313" key="5">
    <source>
        <dbReference type="Proteomes" id="UP000319908"/>
    </source>
</evidence>
<keyword evidence="2" id="KW-1133">Transmembrane helix</keyword>
<feature type="chain" id="PRO_5023086411" description="DUF4350 domain-containing protein" evidence="3">
    <location>
        <begin position="27"/>
        <end position="844"/>
    </location>
</feature>
<keyword evidence="3" id="KW-0732">Signal</keyword>
<keyword evidence="5" id="KW-1185">Reference proteome</keyword>
<protein>
    <recommendedName>
        <fullName evidence="6">DUF4350 domain-containing protein</fullName>
    </recommendedName>
</protein>
<feature type="signal peptide" evidence="3">
    <location>
        <begin position="1"/>
        <end position="26"/>
    </location>
</feature>
<keyword evidence="2" id="KW-0472">Membrane</keyword>
<feature type="transmembrane region" description="Helical" evidence="2">
    <location>
        <begin position="430"/>
        <end position="449"/>
    </location>
</feature>
<sequence>MSLFVKLQVACGLAVLCIATSATVQAIEASADGTVDAESHSQGDAVINLGVSSGGLRRQVPGRWAMLSVGGSNPTEQDREETMAVIVDPESNVQYARRMWLPARARRVAQLPIEIPTTIPFDQNLIDYSSMQIHHAADGAEQFQKDAVGMPSTPRTLLVSKERSRAAIVLDLTTAGDAISEEQNQDIADAVNAGRDVEMRSSSGEGLIHIPDHFLPASPVGLDAVDQIVIASDRILNDTLSLSRLQSWLQAGGQLWLMADRVSPEAARMLLGDAMCYSVVDQVALNRIEYAMVDPSIGGADRILEEWSSERPVDFLRVIAEPDSVLCTIDGWPAAFRKRVGRGSVFVTTVGARGWVRENMPLQTYVKFASQFFVGREVAPQPLAELTAFVDDEIGYSIPQRYLIAILLGLHLLVMILAGLWLARRQSLQYLAIVVPVASLIAGGAFIVIGRQQTSSVPSTVAISQIIRNLPNNPVVNLQSVAAVYSQTERPLNISSSPDSTTLLRDPGASGEIRRLQWDDSGRSQWLFVNQPPGVLQHLQTHSAIELSPPWLVQATFTEKGFQGRVVGLPADRSEDAVVIAAPAPSLAVEFDPGERNTLTSNRDGVLSPGQFIRSAIVSDMQRERQELIRKLLDSDKPPFGSDPILLVWTDPVDSGAHFDQDLDRRGSALASVPIDITPPTSGTRFHVPATFVRIQPYAGTRGMTAIFNAQTGQWLELSQPRETEIQCSIPRNLLHCTVDHASVTIKISAPSRTLTVQSLVDGEFHPVYREQDPSGLIRFDIRDPQALTLNGQGGLVLSLDVSESEQERARSQEEAADVPAASDPSRSTWKIDYVHVAFDATMQ</sequence>
<dbReference type="RefSeq" id="WP_146408885.1">
    <property type="nucleotide sequence ID" value="NZ_SJPU01000003.1"/>
</dbReference>
<gene>
    <name evidence="4" type="ORF">Poly21_43250</name>
</gene>
<dbReference type="OrthoDB" id="232908at2"/>
<feature type="region of interest" description="Disordered" evidence="1">
    <location>
        <begin position="807"/>
        <end position="826"/>
    </location>
</feature>
<accession>A0A5C6BFZ0</accession>
<reference evidence="4 5" key="1">
    <citation type="journal article" date="2020" name="Antonie Van Leeuwenhoek">
        <title>Rhodopirellula heiligendammensis sp. nov., Rhodopirellula pilleata sp. nov., and Rhodopirellula solitaria sp. nov. isolated from natural or artificial marine surfaces in Northern Germany and California, USA, and emended description of the genus Rhodopirellula.</title>
        <authorList>
            <person name="Kallscheuer N."/>
            <person name="Wiegand S."/>
            <person name="Jogler M."/>
            <person name="Boedeker C."/>
            <person name="Peeters S.H."/>
            <person name="Rast P."/>
            <person name="Heuer A."/>
            <person name="Jetten M.S.M."/>
            <person name="Rohde M."/>
            <person name="Jogler C."/>
        </authorList>
    </citation>
    <scope>NUCLEOTIDE SEQUENCE [LARGE SCALE GENOMIC DNA]</scope>
    <source>
        <strain evidence="4 5">Poly21</strain>
    </source>
</reference>
<feature type="transmembrane region" description="Helical" evidence="2">
    <location>
        <begin position="402"/>
        <end position="423"/>
    </location>
</feature>
<organism evidence="4 5">
    <name type="scientific">Allorhodopirellula heiligendammensis</name>
    <dbReference type="NCBI Taxonomy" id="2714739"/>
    <lineage>
        <taxon>Bacteria</taxon>
        <taxon>Pseudomonadati</taxon>
        <taxon>Planctomycetota</taxon>
        <taxon>Planctomycetia</taxon>
        <taxon>Pirellulales</taxon>
        <taxon>Pirellulaceae</taxon>
        <taxon>Allorhodopirellula</taxon>
    </lineage>
</organism>
<keyword evidence="2" id="KW-0812">Transmembrane</keyword>
<evidence type="ECO:0008006" key="6">
    <source>
        <dbReference type="Google" id="ProtNLM"/>
    </source>
</evidence>
<proteinExistence type="predicted"/>
<comment type="caution">
    <text evidence="4">The sequence shown here is derived from an EMBL/GenBank/DDBJ whole genome shotgun (WGS) entry which is preliminary data.</text>
</comment>